<evidence type="ECO:0000313" key="3">
    <source>
        <dbReference type="Proteomes" id="UP001054837"/>
    </source>
</evidence>
<dbReference type="EMBL" id="BPLQ01004725">
    <property type="protein sequence ID" value="GIY10188.1"/>
    <property type="molecule type" value="Genomic_DNA"/>
</dbReference>
<accession>A0AAV4QRH6</accession>
<dbReference type="Proteomes" id="UP001054837">
    <property type="component" value="Unassembled WGS sequence"/>
</dbReference>
<dbReference type="AlphaFoldDB" id="A0AAV4QRH6"/>
<name>A0AAV4QRH6_9ARAC</name>
<gene>
    <name evidence="2" type="ORF">CDAR_523411</name>
</gene>
<feature type="region of interest" description="Disordered" evidence="1">
    <location>
        <begin position="85"/>
        <end position="104"/>
    </location>
</feature>
<protein>
    <submittedName>
        <fullName evidence="2">Uncharacterized protein</fullName>
    </submittedName>
</protein>
<proteinExistence type="predicted"/>
<reference evidence="2 3" key="1">
    <citation type="submission" date="2021-06" db="EMBL/GenBank/DDBJ databases">
        <title>Caerostris darwini draft genome.</title>
        <authorList>
            <person name="Kono N."/>
            <person name="Arakawa K."/>
        </authorList>
    </citation>
    <scope>NUCLEOTIDE SEQUENCE [LARGE SCALE GENOMIC DNA]</scope>
</reference>
<evidence type="ECO:0000256" key="1">
    <source>
        <dbReference type="SAM" id="MobiDB-lite"/>
    </source>
</evidence>
<keyword evidence="3" id="KW-1185">Reference proteome</keyword>
<evidence type="ECO:0000313" key="2">
    <source>
        <dbReference type="EMBL" id="GIY10188.1"/>
    </source>
</evidence>
<comment type="caution">
    <text evidence="2">The sequence shown here is derived from an EMBL/GenBank/DDBJ whole genome shotgun (WGS) entry which is preliminary data.</text>
</comment>
<feature type="compositionally biased region" description="Polar residues" evidence="1">
    <location>
        <begin position="85"/>
        <end position="96"/>
    </location>
</feature>
<sequence>MQCIQPHNTNKLNKDETHLLTVQEQPHIPPYKAIQRFALLALQRVVRHGGDVSNAVRVKWLLKWAIKYLVGEALALTRDLQSLAQKPCDGTQTDDTTPWRKNVR</sequence>
<organism evidence="2 3">
    <name type="scientific">Caerostris darwini</name>
    <dbReference type="NCBI Taxonomy" id="1538125"/>
    <lineage>
        <taxon>Eukaryota</taxon>
        <taxon>Metazoa</taxon>
        <taxon>Ecdysozoa</taxon>
        <taxon>Arthropoda</taxon>
        <taxon>Chelicerata</taxon>
        <taxon>Arachnida</taxon>
        <taxon>Araneae</taxon>
        <taxon>Araneomorphae</taxon>
        <taxon>Entelegynae</taxon>
        <taxon>Araneoidea</taxon>
        <taxon>Araneidae</taxon>
        <taxon>Caerostris</taxon>
    </lineage>
</organism>